<proteinExistence type="predicted"/>
<dbReference type="InterPro" id="IPR002327">
    <property type="entry name" value="Cyt_c_1A/1B"/>
</dbReference>
<gene>
    <name evidence="9" type="ORF">IGS68_27110</name>
</gene>
<reference evidence="9" key="1">
    <citation type="submission" date="2021-02" db="EMBL/GenBank/DDBJ databases">
        <title>Skermanella TT6 skin isolate.</title>
        <authorList>
            <person name="Lee K."/>
            <person name="Ganzorig M."/>
        </authorList>
    </citation>
    <scope>NUCLEOTIDE SEQUENCE</scope>
    <source>
        <strain evidence="9">TT6</strain>
    </source>
</reference>
<evidence type="ECO:0000256" key="2">
    <source>
        <dbReference type="ARBA" id="ARBA00022617"/>
    </source>
</evidence>
<protein>
    <submittedName>
        <fullName evidence="9">C-type cytochrome</fullName>
    </submittedName>
</protein>
<dbReference type="InterPro" id="IPR036909">
    <property type="entry name" value="Cyt_c-like_dom_sf"/>
</dbReference>
<feature type="signal peptide" evidence="7">
    <location>
        <begin position="1"/>
        <end position="19"/>
    </location>
</feature>
<dbReference type="Gene3D" id="1.10.760.10">
    <property type="entry name" value="Cytochrome c-like domain"/>
    <property type="match status" value="1"/>
</dbReference>
<name>A0ABX7BFV2_9PROT</name>
<keyword evidence="2 6" id="KW-0349">Heme</keyword>
<dbReference type="Proteomes" id="UP000595197">
    <property type="component" value="Chromosome"/>
</dbReference>
<dbReference type="EMBL" id="CP067420">
    <property type="protein sequence ID" value="QQP92645.1"/>
    <property type="molecule type" value="Genomic_DNA"/>
</dbReference>
<evidence type="ECO:0000256" key="1">
    <source>
        <dbReference type="ARBA" id="ARBA00022448"/>
    </source>
</evidence>
<evidence type="ECO:0000256" key="4">
    <source>
        <dbReference type="ARBA" id="ARBA00022982"/>
    </source>
</evidence>
<evidence type="ECO:0000313" key="9">
    <source>
        <dbReference type="EMBL" id="QQP92645.1"/>
    </source>
</evidence>
<evidence type="ECO:0000259" key="8">
    <source>
        <dbReference type="PROSITE" id="PS51007"/>
    </source>
</evidence>
<evidence type="ECO:0000256" key="3">
    <source>
        <dbReference type="ARBA" id="ARBA00022723"/>
    </source>
</evidence>
<feature type="chain" id="PRO_5045776679" evidence="7">
    <location>
        <begin position="20"/>
        <end position="120"/>
    </location>
</feature>
<evidence type="ECO:0000256" key="6">
    <source>
        <dbReference type="PROSITE-ProRule" id="PRU00433"/>
    </source>
</evidence>
<keyword evidence="5 6" id="KW-0408">Iron</keyword>
<dbReference type="PRINTS" id="PR00604">
    <property type="entry name" value="CYTCHRMECIAB"/>
</dbReference>
<keyword evidence="4" id="KW-0249">Electron transport</keyword>
<organism evidence="9 10">
    <name type="scientific">Skermanella cutis</name>
    <dbReference type="NCBI Taxonomy" id="2775420"/>
    <lineage>
        <taxon>Bacteria</taxon>
        <taxon>Pseudomonadati</taxon>
        <taxon>Pseudomonadota</taxon>
        <taxon>Alphaproteobacteria</taxon>
        <taxon>Rhodospirillales</taxon>
        <taxon>Azospirillaceae</taxon>
        <taxon>Skermanella</taxon>
    </lineage>
</organism>
<dbReference type="Pfam" id="PF00034">
    <property type="entry name" value="Cytochrom_C"/>
    <property type="match status" value="1"/>
</dbReference>
<feature type="domain" description="Cytochrome c" evidence="8">
    <location>
        <begin position="10"/>
        <end position="120"/>
    </location>
</feature>
<keyword evidence="10" id="KW-1185">Reference proteome</keyword>
<accession>A0ABX7BFV2</accession>
<dbReference type="InterPro" id="IPR009056">
    <property type="entry name" value="Cyt_c-like_dom"/>
</dbReference>
<evidence type="ECO:0000256" key="7">
    <source>
        <dbReference type="SAM" id="SignalP"/>
    </source>
</evidence>
<evidence type="ECO:0000256" key="5">
    <source>
        <dbReference type="ARBA" id="ARBA00023004"/>
    </source>
</evidence>
<dbReference type="PROSITE" id="PS51007">
    <property type="entry name" value="CYTC"/>
    <property type="match status" value="1"/>
</dbReference>
<keyword evidence="3 6" id="KW-0479">Metal-binding</keyword>
<keyword evidence="1" id="KW-0813">Transport</keyword>
<dbReference type="SUPFAM" id="SSF46626">
    <property type="entry name" value="Cytochrome c"/>
    <property type="match status" value="1"/>
</dbReference>
<evidence type="ECO:0000313" key="10">
    <source>
        <dbReference type="Proteomes" id="UP000595197"/>
    </source>
</evidence>
<keyword evidence="7" id="KW-0732">Signal</keyword>
<sequence length="120" mass="12859">MPVSMLVLAGALAAGQASAQTKSVPDSHPFRQCAGCHSLDTSANAFGPTLIGVYGRQAGAVPRFAYSEAVQKSGVVWNDETLRKWIAGNDTFIPGTRMRHVAITDKAQQDELIEFLKALK</sequence>
<dbReference type="PANTHER" id="PTHR11961">
    <property type="entry name" value="CYTOCHROME C"/>
    <property type="match status" value="1"/>
</dbReference>